<proteinExistence type="predicted"/>
<dbReference type="HOGENOM" id="CLU_038036_1_0_9"/>
<evidence type="ECO:0000313" key="1">
    <source>
        <dbReference type="EMBL" id="EHL78787.1"/>
    </source>
</evidence>
<dbReference type="PATRIC" id="fig|665952.3.peg.1000"/>
<protein>
    <submittedName>
        <fullName evidence="1">Uncharacterized protein</fullName>
    </submittedName>
</protein>
<gene>
    <name evidence="1" type="ORF">HMPREF1015_02503</name>
</gene>
<keyword evidence="2" id="KW-1185">Reference proteome</keyword>
<dbReference type="Proteomes" id="UP000011747">
    <property type="component" value="Unassembled WGS sequence"/>
</dbReference>
<evidence type="ECO:0000313" key="2">
    <source>
        <dbReference type="Proteomes" id="UP000011747"/>
    </source>
</evidence>
<name>G9QJ55_9BACI</name>
<dbReference type="RefSeq" id="WP_003353307.1">
    <property type="nucleotide sequence ID" value="NZ_JH414746.1"/>
</dbReference>
<sequence length="434" mass="51611">MEQWRRLTGIQSKKQPPLDIPGVYYASDLLKKRAANDGPEEWKKMVDRAFSQTDWSPLKKNPYLLDMKAQSLYRQLMTQGPIEREWKPLYQLFCSYFLFKKVVELCRTLGEDWNLIDRACSSTVYFFAKECEHASRELSVHATPFAFDRYLLYLKDDLSKLISRDGQLFSNICILLYMSLWTVLLKKEDWRKQELDRLQSEGLNSYGQAAALLHQLLFLDKKEEFAALFQKLGESIVDASLVWLDYFFSEPPYQKACFLLELMKEKLPAFLDSLSSPYHKRIFVADFLRLIDASWLAENKPHLFEDVLFQLFPYSYSVLNEFYFITRHYQKWTELQLLMGAELEELEQMGLKKLEKAAPECALPLYHWGISELIGRKNRASYKRAVKYLKKLRQLYKKLKREQDWERYWNGLLEKTKRLRAFREECRKGKLIDA</sequence>
<accession>G9QJ55</accession>
<comment type="caution">
    <text evidence="1">The sequence shown here is derived from an EMBL/GenBank/DDBJ whole genome shotgun (WGS) entry which is preliminary data.</text>
</comment>
<dbReference type="EMBL" id="ACWF01000053">
    <property type="protein sequence ID" value="EHL78787.1"/>
    <property type="molecule type" value="Genomic_DNA"/>
</dbReference>
<organism evidence="1 2">
    <name type="scientific">Bacillus smithii 7_3_47FAA</name>
    <dbReference type="NCBI Taxonomy" id="665952"/>
    <lineage>
        <taxon>Bacteria</taxon>
        <taxon>Bacillati</taxon>
        <taxon>Bacillota</taxon>
        <taxon>Bacilli</taxon>
        <taxon>Bacillales</taxon>
        <taxon>Bacillaceae</taxon>
        <taxon>Bacillus</taxon>
    </lineage>
</organism>
<dbReference type="AlphaFoldDB" id="G9QJ55"/>
<reference evidence="1 2" key="1">
    <citation type="submission" date="2011-09" db="EMBL/GenBank/DDBJ databases">
        <title>The Genome Sequence of Bacillus smithii 7_3_47FAA.</title>
        <authorList>
            <consortium name="The Broad Institute Genome Sequencing Platform"/>
            <person name="Earl A."/>
            <person name="Ward D."/>
            <person name="Feldgarden M."/>
            <person name="Gevers D."/>
            <person name="Daigneault M."/>
            <person name="Strauss J."/>
            <person name="Allen-Vercoe E."/>
            <person name="Young S.K."/>
            <person name="Zeng Q."/>
            <person name="Gargeya S."/>
            <person name="Fitzgerald M."/>
            <person name="Haas B."/>
            <person name="Abouelleil A."/>
            <person name="Alvarado L."/>
            <person name="Arachchi H.M."/>
            <person name="Berlin A."/>
            <person name="Brown A."/>
            <person name="Chapman S.B."/>
            <person name="Chen Z."/>
            <person name="Dunbar C."/>
            <person name="Freedman E."/>
            <person name="Gearin G."/>
            <person name="Goldberg J."/>
            <person name="Griggs A."/>
            <person name="Gujja S."/>
            <person name="Heiman D."/>
            <person name="Howarth C."/>
            <person name="Larson L."/>
            <person name="Lui A."/>
            <person name="MacDonald P.J.P."/>
            <person name="Montmayeur A."/>
            <person name="Murphy C."/>
            <person name="Neiman D."/>
            <person name="Pearson M."/>
            <person name="Priest M."/>
            <person name="Roberts A."/>
            <person name="Saif S."/>
            <person name="Shea T."/>
            <person name="Shenoy N."/>
            <person name="Sisk P."/>
            <person name="Stolte C."/>
            <person name="Sykes S."/>
            <person name="Wortman J."/>
            <person name="Nusbaum C."/>
            <person name="Birren B."/>
        </authorList>
    </citation>
    <scope>NUCLEOTIDE SEQUENCE [LARGE SCALE GENOMIC DNA]</scope>
    <source>
        <strain evidence="1 2">7_3_47FAA</strain>
    </source>
</reference>